<evidence type="ECO:0000256" key="11">
    <source>
        <dbReference type="SAM" id="MobiDB-lite"/>
    </source>
</evidence>
<dbReference type="GO" id="GO:0006364">
    <property type="term" value="P:rRNA processing"/>
    <property type="evidence" value="ECO:0007669"/>
    <property type="project" value="UniProtKB-ARBA"/>
</dbReference>
<dbReference type="InterPro" id="IPR027417">
    <property type="entry name" value="P-loop_NTPase"/>
</dbReference>
<dbReference type="Gene3D" id="3.40.50.300">
    <property type="entry name" value="P-loop containing nucleotide triphosphate hydrolases"/>
    <property type="match status" value="2"/>
</dbReference>
<evidence type="ECO:0000256" key="4">
    <source>
        <dbReference type="ARBA" id="ARBA00022741"/>
    </source>
</evidence>
<dbReference type="GO" id="GO:0005730">
    <property type="term" value="C:nucleolus"/>
    <property type="evidence" value="ECO:0007669"/>
    <property type="project" value="UniProtKB-SubCell"/>
</dbReference>
<dbReference type="InterPro" id="IPR011545">
    <property type="entry name" value="DEAD/DEAH_box_helicase_dom"/>
</dbReference>
<evidence type="ECO:0000313" key="15">
    <source>
        <dbReference type="Proteomes" id="UP000663131"/>
    </source>
</evidence>
<accession>A0A871R536</accession>
<evidence type="ECO:0000313" key="14">
    <source>
        <dbReference type="EMBL" id="QOU20999.1"/>
    </source>
</evidence>
<dbReference type="GO" id="GO:0005524">
    <property type="term" value="F:ATP binding"/>
    <property type="evidence" value="ECO:0007669"/>
    <property type="project" value="UniProtKB-KW"/>
</dbReference>
<dbReference type="Pfam" id="PF00271">
    <property type="entry name" value="Helicase_C"/>
    <property type="match status" value="1"/>
</dbReference>
<dbReference type="EC" id="3.6.4.13" evidence="2"/>
<dbReference type="GO" id="GO:0003724">
    <property type="term" value="F:RNA helicase activity"/>
    <property type="evidence" value="ECO:0007669"/>
    <property type="project" value="UniProtKB-EC"/>
</dbReference>
<dbReference type="Pfam" id="PF00270">
    <property type="entry name" value="DEAD"/>
    <property type="match status" value="1"/>
</dbReference>
<dbReference type="SMART" id="SM00487">
    <property type="entry name" value="DEXDc"/>
    <property type="match status" value="1"/>
</dbReference>
<keyword evidence="9" id="KW-0539">Nucleus</keyword>
<evidence type="ECO:0000256" key="6">
    <source>
        <dbReference type="ARBA" id="ARBA00022806"/>
    </source>
</evidence>
<dbReference type="SMART" id="SM00490">
    <property type="entry name" value="HELICc"/>
    <property type="match status" value="1"/>
</dbReference>
<dbReference type="Proteomes" id="UP000663131">
    <property type="component" value="Chromosome 8"/>
</dbReference>
<gene>
    <name evidence="14" type="ORF">BRETT_000716</name>
</gene>
<evidence type="ECO:0000256" key="10">
    <source>
        <dbReference type="ARBA" id="ARBA00047984"/>
    </source>
</evidence>
<dbReference type="InterPro" id="IPR001650">
    <property type="entry name" value="Helicase_C-like"/>
</dbReference>
<dbReference type="PANTHER" id="PTHR47959">
    <property type="entry name" value="ATP-DEPENDENT RNA HELICASE RHLE-RELATED"/>
    <property type="match status" value="1"/>
</dbReference>
<dbReference type="CDD" id="cd18787">
    <property type="entry name" value="SF2_C_DEAD"/>
    <property type="match status" value="1"/>
</dbReference>
<evidence type="ECO:0000259" key="13">
    <source>
        <dbReference type="PROSITE" id="PS51194"/>
    </source>
</evidence>
<evidence type="ECO:0000256" key="3">
    <source>
        <dbReference type="ARBA" id="ARBA00022517"/>
    </source>
</evidence>
<dbReference type="KEGG" id="bbrx:BRETT_000716"/>
<dbReference type="RefSeq" id="XP_041137492.1">
    <property type="nucleotide sequence ID" value="XM_041279278.1"/>
</dbReference>
<feature type="domain" description="Helicase C-terminal" evidence="13">
    <location>
        <begin position="491"/>
        <end position="643"/>
    </location>
</feature>
<feature type="region of interest" description="Disordered" evidence="11">
    <location>
        <begin position="1"/>
        <end position="50"/>
    </location>
</feature>
<dbReference type="AlphaFoldDB" id="A0A871R536"/>
<dbReference type="SUPFAM" id="SSF52540">
    <property type="entry name" value="P-loop containing nucleoside triphosphate hydrolases"/>
    <property type="match status" value="1"/>
</dbReference>
<proteinExistence type="predicted"/>
<keyword evidence="4" id="KW-0547">Nucleotide-binding</keyword>
<sequence length="789" mass="88189">MGSDKIMKATIGHNKQLKRKGKNSAGEQSKSKKVKISKDDSSKQVISSADKLKWKPVEIPHTLGDYEGFYGLEEIDAVDVEIINGQTHFLTADKSKVLDKEHVKAQEDIIPEGDFEVDLSDDDKTLWEHEDAEETAGKKNKNDANHSGKKPMIVEGDGKIKTVGKMQNKMHEVKSNPDSVGSKLDDKVFSEVDSEILSDLPKDNVDLPEWKDVPLSLFSQNALLHLDFKQPTDIQKACIPPSLEGKDIIGKAMTGSGKTLAYGIPILEKALKQDKAGVQHPTGMIFAPTRELATQVTKHLSRFVRDFPLSEHSIVSLTGGLSIQKQERLLKSNPRVLVCTAGRCLELIEKSDSVAKQLSSSDIMVYDEADRLVEDGHFDELEKVLEILRAQRPKEDPLIPKKWQTLVFSATLSKDLFGKLDKAKSMAQRRRTHSGKLDPYEEERMEVMHLLGWKLRFRGEPLYVDVNPKSMLATKITEALLPCTPLERDLMLYYFLSLFPGNTLVFANSIDAVKRLKPLLNYLHIPAVALHSSMIQRQRLKSLERFEQNCKQAAKGHKASVLIASDVAARGLDIPNIQHVVHYHLPRTADTYIHRSGRTARAGKEGVSIILCSPKEASGPLHKLRKIVSSKKNAGSVAELKLFPVDSDILKQLKSRIEIAAKLAQGDVADSSLNKEKNWVEKAAEDLGVEDWDDVGEDDFLKRDRKRKTGKHLNKRSKKILKAELNELLANPVKKGRASYITNGLNSIADMLLRSDGKSNNGVMSYLQKDALSVLNGKSKTFKTKRRRN</sequence>
<organism evidence="14 15">
    <name type="scientific">Dekkera bruxellensis</name>
    <name type="common">Brettanomyces custersii</name>
    <dbReference type="NCBI Taxonomy" id="5007"/>
    <lineage>
        <taxon>Eukaryota</taxon>
        <taxon>Fungi</taxon>
        <taxon>Dikarya</taxon>
        <taxon>Ascomycota</taxon>
        <taxon>Saccharomycotina</taxon>
        <taxon>Pichiomycetes</taxon>
        <taxon>Pichiales</taxon>
        <taxon>Pichiaceae</taxon>
        <taxon>Brettanomyces</taxon>
    </lineage>
</organism>
<feature type="compositionally biased region" description="Basic and acidic residues" evidence="11">
    <location>
        <begin position="129"/>
        <end position="146"/>
    </location>
</feature>
<feature type="region of interest" description="Disordered" evidence="11">
    <location>
        <begin position="129"/>
        <end position="154"/>
    </location>
</feature>
<evidence type="ECO:0000256" key="9">
    <source>
        <dbReference type="ARBA" id="ARBA00023242"/>
    </source>
</evidence>
<evidence type="ECO:0000259" key="12">
    <source>
        <dbReference type="PROSITE" id="PS51192"/>
    </source>
</evidence>
<dbReference type="GO" id="GO:0005829">
    <property type="term" value="C:cytosol"/>
    <property type="evidence" value="ECO:0007669"/>
    <property type="project" value="TreeGrafter"/>
</dbReference>
<dbReference type="PROSITE" id="PS51192">
    <property type="entry name" value="HELICASE_ATP_BIND_1"/>
    <property type="match status" value="1"/>
</dbReference>
<dbReference type="InterPro" id="IPR014001">
    <property type="entry name" value="Helicase_ATP-bd"/>
</dbReference>
<dbReference type="OrthoDB" id="4310724at2759"/>
<dbReference type="GeneID" id="64572641"/>
<evidence type="ECO:0000256" key="7">
    <source>
        <dbReference type="ARBA" id="ARBA00022840"/>
    </source>
</evidence>
<reference evidence="14" key="2">
    <citation type="journal article" name="BMC Genomics">
        <title>New genome assemblies reveal patterns of domestication and adaptation across Brettanomyces (Dekkera) species.</title>
        <authorList>
            <person name="Roach M.J."/>
            <person name="Borneman A.R."/>
        </authorList>
    </citation>
    <scope>NUCLEOTIDE SEQUENCE</scope>
    <source>
        <strain evidence="14">UCD 2041</strain>
    </source>
</reference>
<dbReference type="PROSITE" id="PS51194">
    <property type="entry name" value="HELICASE_CTER"/>
    <property type="match status" value="1"/>
</dbReference>
<keyword evidence="5" id="KW-0378">Hydrolase</keyword>
<protein>
    <recommendedName>
        <fullName evidence="2">RNA helicase</fullName>
        <ecNumber evidence="2">3.6.4.13</ecNumber>
    </recommendedName>
</protein>
<name>A0A871R536_DEKBR</name>
<evidence type="ECO:0000256" key="2">
    <source>
        <dbReference type="ARBA" id="ARBA00012552"/>
    </source>
</evidence>
<dbReference type="InterPro" id="IPR050079">
    <property type="entry name" value="DEAD_box_RNA_helicase"/>
</dbReference>
<evidence type="ECO:0000256" key="8">
    <source>
        <dbReference type="ARBA" id="ARBA00022884"/>
    </source>
</evidence>
<reference evidence="14" key="1">
    <citation type="submission" date="2020-10" db="EMBL/GenBank/DDBJ databases">
        <authorList>
            <person name="Palmer J.M."/>
        </authorList>
    </citation>
    <scope>NUCLEOTIDE SEQUENCE</scope>
    <source>
        <strain evidence="14">UCD 2041</strain>
    </source>
</reference>
<dbReference type="EMBL" id="CP063136">
    <property type="protein sequence ID" value="QOU20999.1"/>
    <property type="molecule type" value="Genomic_DNA"/>
</dbReference>
<comment type="catalytic activity">
    <reaction evidence="10">
        <text>ATP + H2O = ADP + phosphate + H(+)</text>
        <dbReference type="Rhea" id="RHEA:13065"/>
        <dbReference type="ChEBI" id="CHEBI:15377"/>
        <dbReference type="ChEBI" id="CHEBI:15378"/>
        <dbReference type="ChEBI" id="CHEBI:30616"/>
        <dbReference type="ChEBI" id="CHEBI:43474"/>
        <dbReference type="ChEBI" id="CHEBI:456216"/>
        <dbReference type="EC" id="3.6.4.13"/>
    </reaction>
</comment>
<keyword evidence="3" id="KW-0690">Ribosome biogenesis</keyword>
<evidence type="ECO:0000256" key="1">
    <source>
        <dbReference type="ARBA" id="ARBA00004604"/>
    </source>
</evidence>
<feature type="domain" description="Helicase ATP-binding" evidence="12">
    <location>
        <begin position="239"/>
        <end position="430"/>
    </location>
</feature>
<comment type="subcellular location">
    <subcellularLocation>
        <location evidence="1">Nucleus</location>
        <location evidence="1">Nucleolus</location>
    </subcellularLocation>
</comment>
<dbReference type="PANTHER" id="PTHR47959:SF1">
    <property type="entry name" value="ATP-DEPENDENT RNA HELICASE DBPA"/>
    <property type="match status" value="1"/>
</dbReference>
<keyword evidence="8" id="KW-0694">RNA-binding</keyword>
<keyword evidence="7" id="KW-0067">ATP-binding</keyword>
<keyword evidence="6" id="KW-0347">Helicase</keyword>
<dbReference type="GO" id="GO:0016787">
    <property type="term" value="F:hydrolase activity"/>
    <property type="evidence" value="ECO:0007669"/>
    <property type="project" value="UniProtKB-KW"/>
</dbReference>
<dbReference type="GO" id="GO:0003723">
    <property type="term" value="F:RNA binding"/>
    <property type="evidence" value="ECO:0007669"/>
    <property type="project" value="UniProtKB-KW"/>
</dbReference>
<evidence type="ECO:0000256" key="5">
    <source>
        <dbReference type="ARBA" id="ARBA00022801"/>
    </source>
</evidence>